<proteinExistence type="predicted"/>
<dbReference type="Proteomes" id="UP000593966">
    <property type="component" value="Chromosome"/>
</dbReference>
<dbReference type="EMBL" id="CP048659">
    <property type="protein sequence ID" value="QOW47878.1"/>
    <property type="molecule type" value="Genomic_DNA"/>
</dbReference>
<name>A0A7S6VZR4_9GAMM</name>
<reference evidence="1 2" key="1">
    <citation type="submission" date="2020-02" db="EMBL/GenBank/DDBJ databases">
        <title>Tigecycline-resistant Acinetobacter species from pigs and migratory birds.</title>
        <authorList>
            <person name="Chen C."/>
            <person name="Sun J."/>
            <person name="Liao X.-P."/>
            <person name="Liu Y.-H."/>
        </authorList>
    </citation>
    <scope>NUCLEOTIDE SEQUENCE [LARGE SCALE GENOMIC DNA]</scope>
    <source>
        <strain evidence="1 2">YH12207_T</strain>
    </source>
</reference>
<evidence type="ECO:0000313" key="1">
    <source>
        <dbReference type="EMBL" id="QOW47878.1"/>
    </source>
</evidence>
<accession>A0A7S6VZR4</accession>
<evidence type="ECO:0000313" key="2">
    <source>
        <dbReference type="Proteomes" id="UP000593966"/>
    </source>
</evidence>
<organism evidence="1 2">
    <name type="scientific">Acinetobacter piscicola</name>
    <dbReference type="NCBI Taxonomy" id="2006115"/>
    <lineage>
        <taxon>Bacteria</taxon>
        <taxon>Pseudomonadati</taxon>
        <taxon>Pseudomonadota</taxon>
        <taxon>Gammaproteobacteria</taxon>
        <taxon>Moraxellales</taxon>
        <taxon>Moraxellaceae</taxon>
        <taxon>Acinetobacter</taxon>
    </lineage>
</organism>
<gene>
    <name evidence="1" type="ORF">G0028_06800</name>
</gene>
<keyword evidence="2" id="KW-1185">Reference proteome</keyword>
<dbReference type="AlphaFoldDB" id="A0A7S6VZR4"/>
<protein>
    <submittedName>
        <fullName evidence="1">Uncharacterized protein</fullName>
    </submittedName>
</protein>
<sequence length="234" mass="26601">MNVNVQEHQRSILAAMGIDLWIPKKDVSVRHVQNQLYRDVAAQEITSNLQFNVDRATSETPKAPLNPVLDLQQFATQAQSARVDSIQDASLTTDQTVTVVETAQKNIVNEIVEAQTIAAFELQAFCLKSCVMIIDATQMNAAQQKLWLNIQNVLLGEYFELKWPFPILQFQDGRGVSMYIQGFLDALRQDKVVLSLGEIPHLHNADIIQLASLQEMLQQPKLKRRLWQFMQQSQ</sequence>